<dbReference type="InterPro" id="IPR000859">
    <property type="entry name" value="CUB_dom"/>
</dbReference>
<feature type="domain" description="CUB" evidence="3">
    <location>
        <begin position="286"/>
        <end position="402"/>
    </location>
</feature>
<keyword evidence="5" id="KW-1185">Reference proteome</keyword>
<dbReference type="GO" id="GO:0005886">
    <property type="term" value="C:plasma membrane"/>
    <property type="evidence" value="ECO:0007669"/>
    <property type="project" value="TreeGrafter"/>
</dbReference>
<dbReference type="SUPFAM" id="SSF49854">
    <property type="entry name" value="Spermadhesin, CUB domain"/>
    <property type="match status" value="2"/>
</dbReference>
<protein>
    <recommendedName>
        <fullName evidence="3">CUB domain-containing protein</fullName>
    </recommendedName>
</protein>
<dbReference type="Proteomes" id="UP000271974">
    <property type="component" value="Unassembled WGS sequence"/>
</dbReference>
<feature type="domain" description="CUB" evidence="3">
    <location>
        <begin position="154"/>
        <end position="280"/>
    </location>
</feature>
<proteinExistence type="predicted"/>
<dbReference type="PANTHER" id="PTHR47537:SF2">
    <property type="entry name" value="CUBILIN"/>
    <property type="match status" value="1"/>
</dbReference>
<dbReference type="OrthoDB" id="6150750at2759"/>
<comment type="caution">
    <text evidence="2">Lacks conserved residue(s) required for the propagation of feature annotation.</text>
</comment>
<accession>A0A3S0Z2S1</accession>
<dbReference type="EMBL" id="RQTK01001661">
    <property type="protein sequence ID" value="RUS69505.1"/>
    <property type="molecule type" value="Genomic_DNA"/>
</dbReference>
<sequence>MYLSSDKAMLTFDLKEGAQINEDDDLILKISTHFPTYSCTSTNRATLEVAKDPVVFPLPFLVHGSGEICPVTLVTPEDNQFIRVDVMGTSDGKTSCDTEVIDVMVSQRTQKIDKECNEGTATPVYRQSSKDGVDIISKTGAVVYIRASTVPEVCSGIVTKKKAFEDVVLKEHVPSADGYPNLAHCRYLISTDKPGDIVSLNITWKKDKDETDLANAPGDFIKVYDGATEDSPVLFSSLGKPELLDNKIVTVLSTQKDMLLVLDSDARITGNALHIAYFSLTGGNYCPSMGMKIMLDREAQYIMSPNYPDAVPLHQTCLYYLVSENPDDHIVVEVVDANLLSQCENLLTLYDGDVSNSSEQNALGQVCGKERPKFEHDNDVSLLATTGDKANPGGWKVKVYAQPKLAPQQSPPKDSSSRPSPEISVLVLLSLIIARTVNLI</sequence>
<evidence type="ECO:0000313" key="5">
    <source>
        <dbReference type="Proteomes" id="UP000271974"/>
    </source>
</evidence>
<dbReference type="Gene3D" id="2.60.120.290">
    <property type="entry name" value="Spermadhesin, CUB domain"/>
    <property type="match status" value="2"/>
</dbReference>
<dbReference type="CDD" id="cd00041">
    <property type="entry name" value="CUB"/>
    <property type="match status" value="2"/>
</dbReference>
<comment type="caution">
    <text evidence="4">The sequence shown here is derived from an EMBL/GenBank/DDBJ whole genome shotgun (WGS) entry which is preliminary data.</text>
</comment>
<dbReference type="InterPro" id="IPR053207">
    <property type="entry name" value="Non-NMDA_GluR_Accessory"/>
</dbReference>
<name>A0A3S0Z2S1_ELYCH</name>
<gene>
    <name evidence="4" type="ORF">EGW08_022734</name>
</gene>
<reference evidence="4 5" key="1">
    <citation type="submission" date="2019-01" db="EMBL/GenBank/DDBJ databases">
        <title>A draft genome assembly of the solar-powered sea slug Elysia chlorotica.</title>
        <authorList>
            <person name="Cai H."/>
            <person name="Li Q."/>
            <person name="Fang X."/>
            <person name="Li J."/>
            <person name="Curtis N.E."/>
            <person name="Altenburger A."/>
            <person name="Shibata T."/>
            <person name="Feng M."/>
            <person name="Maeda T."/>
            <person name="Schwartz J.A."/>
            <person name="Shigenobu S."/>
            <person name="Lundholm N."/>
            <person name="Nishiyama T."/>
            <person name="Yang H."/>
            <person name="Hasebe M."/>
            <person name="Li S."/>
            <person name="Pierce S.K."/>
            <person name="Wang J."/>
        </authorList>
    </citation>
    <scope>NUCLEOTIDE SEQUENCE [LARGE SCALE GENOMIC DNA]</scope>
    <source>
        <strain evidence="4">EC2010</strain>
        <tissue evidence="4">Whole organism of an adult</tissue>
    </source>
</reference>
<organism evidence="4 5">
    <name type="scientific">Elysia chlorotica</name>
    <name type="common">Eastern emerald elysia</name>
    <name type="synonym">Sea slug</name>
    <dbReference type="NCBI Taxonomy" id="188477"/>
    <lineage>
        <taxon>Eukaryota</taxon>
        <taxon>Metazoa</taxon>
        <taxon>Spiralia</taxon>
        <taxon>Lophotrochozoa</taxon>
        <taxon>Mollusca</taxon>
        <taxon>Gastropoda</taxon>
        <taxon>Heterobranchia</taxon>
        <taxon>Euthyneura</taxon>
        <taxon>Panpulmonata</taxon>
        <taxon>Sacoglossa</taxon>
        <taxon>Placobranchoidea</taxon>
        <taxon>Plakobranchidae</taxon>
        <taxon>Elysia</taxon>
    </lineage>
</organism>
<evidence type="ECO:0000313" key="4">
    <source>
        <dbReference type="EMBL" id="RUS69505.1"/>
    </source>
</evidence>
<evidence type="ECO:0000256" key="2">
    <source>
        <dbReference type="PROSITE-ProRule" id="PRU00059"/>
    </source>
</evidence>
<dbReference type="SMART" id="SM00042">
    <property type="entry name" value="CUB"/>
    <property type="match status" value="2"/>
</dbReference>
<dbReference type="InterPro" id="IPR035914">
    <property type="entry name" value="Sperma_CUB_dom_sf"/>
</dbReference>
<dbReference type="PROSITE" id="PS01180">
    <property type="entry name" value="CUB"/>
    <property type="match status" value="2"/>
</dbReference>
<dbReference type="AlphaFoldDB" id="A0A3S0Z2S1"/>
<dbReference type="Pfam" id="PF00431">
    <property type="entry name" value="CUB"/>
    <property type="match status" value="1"/>
</dbReference>
<keyword evidence="1" id="KW-1015">Disulfide bond</keyword>
<dbReference type="PANTHER" id="PTHR47537">
    <property type="entry name" value="CUBILIN"/>
    <property type="match status" value="1"/>
</dbReference>
<evidence type="ECO:0000256" key="1">
    <source>
        <dbReference type="ARBA" id="ARBA00023157"/>
    </source>
</evidence>
<evidence type="ECO:0000259" key="3">
    <source>
        <dbReference type="PROSITE" id="PS01180"/>
    </source>
</evidence>